<evidence type="ECO:0000256" key="2">
    <source>
        <dbReference type="ARBA" id="ARBA00009726"/>
    </source>
</evidence>
<dbReference type="Proteomes" id="UP001159427">
    <property type="component" value="Unassembled WGS sequence"/>
</dbReference>
<dbReference type="InterPro" id="IPR050173">
    <property type="entry name" value="ABC_transporter_C-like"/>
</dbReference>
<feature type="domain" description="ABC transporter" evidence="5">
    <location>
        <begin position="36"/>
        <end position="74"/>
    </location>
</feature>
<comment type="caution">
    <text evidence="6">The sequence shown here is derived from an EMBL/GenBank/DDBJ whole genome shotgun (WGS) entry which is preliminary data.</text>
</comment>
<keyword evidence="7" id="KW-1185">Reference proteome</keyword>
<comment type="subcellular location">
    <subcellularLocation>
        <location evidence="1">Membrane</location>
        <topology evidence="1">Multi-pass membrane protein</topology>
    </subcellularLocation>
</comment>
<dbReference type="SUPFAM" id="SSF52540">
    <property type="entry name" value="P-loop containing nucleoside triphosphate hydrolases"/>
    <property type="match status" value="1"/>
</dbReference>
<organism evidence="6 7">
    <name type="scientific">Porites evermanni</name>
    <dbReference type="NCBI Taxonomy" id="104178"/>
    <lineage>
        <taxon>Eukaryota</taxon>
        <taxon>Metazoa</taxon>
        <taxon>Cnidaria</taxon>
        <taxon>Anthozoa</taxon>
        <taxon>Hexacorallia</taxon>
        <taxon>Scleractinia</taxon>
        <taxon>Fungiina</taxon>
        <taxon>Poritidae</taxon>
        <taxon>Porites</taxon>
    </lineage>
</organism>
<keyword evidence="3" id="KW-0547">Nucleotide-binding</keyword>
<reference evidence="6 7" key="1">
    <citation type="submission" date="2022-05" db="EMBL/GenBank/DDBJ databases">
        <authorList>
            <consortium name="Genoscope - CEA"/>
            <person name="William W."/>
        </authorList>
    </citation>
    <scope>NUCLEOTIDE SEQUENCE [LARGE SCALE GENOMIC DNA]</scope>
</reference>
<protein>
    <recommendedName>
        <fullName evidence="5">ABC transporter domain-containing protein</fullName>
    </recommendedName>
</protein>
<dbReference type="InterPro" id="IPR003439">
    <property type="entry name" value="ABC_transporter-like_ATP-bd"/>
</dbReference>
<dbReference type="Pfam" id="PF00005">
    <property type="entry name" value="ABC_tran"/>
    <property type="match status" value="1"/>
</dbReference>
<feature type="non-terminal residue" evidence="6">
    <location>
        <position position="1"/>
    </location>
</feature>
<evidence type="ECO:0000313" key="6">
    <source>
        <dbReference type="EMBL" id="CAH3026532.1"/>
    </source>
</evidence>
<evidence type="ECO:0000256" key="3">
    <source>
        <dbReference type="ARBA" id="ARBA00022741"/>
    </source>
</evidence>
<sequence>VGSGKSTLLATIAGEGTSKKLAISCRGTIIYFPDGDKAVVGERGVALSGGQRARVSLARAVYADADLYLLDDPLS</sequence>
<dbReference type="InterPro" id="IPR027417">
    <property type="entry name" value="P-loop_NTPase"/>
</dbReference>
<evidence type="ECO:0000259" key="5">
    <source>
        <dbReference type="Pfam" id="PF00005"/>
    </source>
</evidence>
<dbReference type="Gene3D" id="3.40.50.300">
    <property type="entry name" value="P-loop containing nucleotide triphosphate hydrolases"/>
    <property type="match status" value="1"/>
</dbReference>
<dbReference type="EMBL" id="CALNXI010000409">
    <property type="protein sequence ID" value="CAH3026532.1"/>
    <property type="molecule type" value="Genomic_DNA"/>
</dbReference>
<name>A0ABN8MFB0_9CNID</name>
<evidence type="ECO:0000256" key="1">
    <source>
        <dbReference type="ARBA" id="ARBA00004141"/>
    </source>
</evidence>
<gene>
    <name evidence="6" type="ORF">PEVE_00029296</name>
</gene>
<comment type="similarity">
    <text evidence="2">Belongs to the ABC transporter superfamily. ABCC family. Conjugate transporter (TC 3.A.1.208) subfamily.</text>
</comment>
<dbReference type="PANTHER" id="PTHR24223:SF456">
    <property type="entry name" value="MULTIDRUG RESISTANCE-ASSOCIATED PROTEIN LETHAL(2)03659"/>
    <property type="match status" value="1"/>
</dbReference>
<keyword evidence="4" id="KW-0067">ATP-binding</keyword>
<evidence type="ECO:0000313" key="7">
    <source>
        <dbReference type="Proteomes" id="UP001159427"/>
    </source>
</evidence>
<proteinExistence type="inferred from homology"/>
<feature type="non-terminal residue" evidence="6">
    <location>
        <position position="75"/>
    </location>
</feature>
<accession>A0ABN8MFB0</accession>
<dbReference type="PANTHER" id="PTHR24223">
    <property type="entry name" value="ATP-BINDING CASSETTE SUB-FAMILY C"/>
    <property type="match status" value="1"/>
</dbReference>
<evidence type="ECO:0000256" key="4">
    <source>
        <dbReference type="ARBA" id="ARBA00022840"/>
    </source>
</evidence>